<organism evidence="4 5">
    <name type="scientific">Larinioides sclopetarius</name>
    <dbReference type="NCBI Taxonomy" id="280406"/>
    <lineage>
        <taxon>Eukaryota</taxon>
        <taxon>Metazoa</taxon>
        <taxon>Ecdysozoa</taxon>
        <taxon>Arthropoda</taxon>
        <taxon>Chelicerata</taxon>
        <taxon>Arachnida</taxon>
        <taxon>Araneae</taxon>
        <taxon>Araneomorphae</taxon>
        <taxon>Entelegynae</taxon>
        <taxon>Araneoidea</taxon>
        <taxon>Araneidae</taxon>
        <taxon>Larinioides</taxon>
    </lineage>
</organism>
<evidence type="ECO:0008006" key="6">
    <source>
        <dbReference type="Google" id="ProtNLM"/>
    </source>
</evidence>
<evidence type="ECO:0000313" key="5">
    <source>
        <dbReference type="Proteomes" id="UP001497382"/>
    </source>
</evidence>
<dbReference type="InterPro" id="IPR000873">
    <property type="entry name" value="AMP-dep_synth/lig_dom"/>
</dbReference>
<name>A0AAV2BH05_9ARAC</name>
<dbReference type="PANTHER" id="PTHR42921:SF1">
    <property type="entry name" value="ACETOACETYL-COA SYNTHETASE"/>
    <property type="match status" value="1"/>
</dbReference>
<accession>A0AAV2BH05</accession>
<proteinExistence type="inferred from homology"/>
<dbReference type="EMBL" id="CAXIEN010000372">
    <property type="protein sequence ID" value="CAL1295516.1"/>
    <property type="molecule type" value="Genomic_DNA"/>
</dbReference>
<dbReference type="InterPro" id="IPR020845">
    <property type="entry name" value="AMP-binding_CS"/>
</dbReference>
<keyword evidence="5" id="KW-1185">Reference proteome</keyword>
<gene>
    <name evidence="4" type="ORF">LARSCL_LOCUS19307</name>
</gene>
<dbReference type="Gene3D" id="3.40.50.12780">
    <property type="entry name" value="N-terminal domain of ligase-like"/>
    <property type="match status" value="2"/>
</dbReference>
<comment type="similarity">
    <text evidence="1">Belongs to the ATP-dependent AMP-binding enzyme family.</text>
</comment>
<evidence type="ECO:0000259" key="3">
    <source>
        <dbReference type="Pfam" id="PF16177"/>
    </source>
</evidence>
<dbReference type="InterPro" id="IPR042099">
    <property type="entry name" value="ANL_N_sf"/>
</dbReference>
<dbReference type="Pfam" id="PF00501">
    <property type="entry name" value="AMP-binding"/>
    <property type="match status" value="1"/>
</dbReference>
<dbReference type="PROSITE" id="PS00455">
    <property type="entry name" value="AMP_BINDING"/>
    <property type="match status" value="1"/>
</dbReference>
<sequence length="734" mass="83780">MDYKQLVDVQQIWKPETHHGKQMKNLKKIIEEKYKVQFGDYMDFHKWSVENLCEFWAEMWDFLGVVSTEKFKTVIDLSVPMNDSPKWFEGAKLNFAENLLKYRDDRIALVQDGEDSKVETYTFAQMYEQSRLYAAAFRKFGLEKGDRVACYMSNRKEAYFAMHAVTSIGAIWTGALPLLGSEAVLNRFKQVKPRVLLTIDRFLQEGEEIEMLSKVKDIVNDLPSLERVLIVASNSKSHTKDISHLKNRTFVREAALPPIFAKVITWFLHVERRRQLATSSAVQGVTHFPTDSTICMIQMELIKIGWKRTMTIMTYWMTCCFLDEFLKLGIEKDGSIPPIKFEQVSFSHPVVINYTSGTTGLPKPLVHGTGALISVSNGFFINCDTDRDSAWLSVSPVGWASWTIFAGLHFLGQELVIYEGSPYYLTPTNMWDLLAKHKVTHTYIPPSVVDEFQKRDYLPSKSHDLSSLKLILSGGSVVKPNNYDFMKKIIPHVLFANSYGGTETMGVCIATEMSLPAFKTEINAPCLGTCMEVLDESGNPVVGELGEIVISKPLPSLCLGLWGDEDGSIFREKYFSKYKGIFAMGDYGIINPITKNWRIVCRSDETLKQRGCRFGSSEIYNVVDTFPEVRDSVCVSQYNKELDERAILFLKMRDGYKFNEDLVSRMRTAIAQKLTVRHVPDVIIETREIPYNLNDKKMEIIVKKIINKLPYNSDTVVNPGSLQYYYEVPELQGL</sequence>
<dbReference type="AlphaFoldDB" id="A0AAV2BH05"/>
<evidence type="ECO:0000256" key="1">
    <source>
        <dbReference type="ARBA" id="ARBA00006432"/>
    </source>
</evidence>
<reference evidence="4 5" key="1">
    <citation type="submission" date="2024-04" db="EMBL/GenBank/DDBJ databases">
        <authorList>
            <person name="Rising A."/>
            <person name="Reimegard J."/>
            <person name="Sonavane S."/>
            <person name="Akerstrom W."/>
            <person name="Nylinder S."/>
            <person name="Hedman E."/>
            <person name="Kallberg Y."/>
        </authorList>
    </citation>
    <scope>NUCLEOTIDE SEQUENCE [LARGE SCALE GENOMIC DNA]</scope>
</reference>
<protein>
    <recommendedName>
        <fullName evidence="6">Acetoacetyl-CoA synthetase</fullName>
    </recommendedName>
</protein>
<dbReference type="Proteomes" id="UP001497382">
    <property type="component" value="Unassembled WGS sequence"/>
</dbReference>
<feature type="domain" description="AMP-dependent synthetase/ligase" evidence="2">
    <location>
        <begin position="100"/>
        <end position="553"/>
    </location>
</feature>
<comment type="caution">
    <text evidence="4">The sequence shown here is derived from an EMBL/GenBank/DDBJ whole genome shotgun (WGS) entry which is preliminary data.</text>
</comment>
<dbReference type="InterPro" id="IPR032387">
    <property type="entry name" value="ACAS_N"/>
</dbReference>
<dbReference type="Gene3D" id="3.30.300.30">
    <property type="match status" value="1"/>
</dbReference>
<evidence type="ECO:0000313" key="4">
    <source>
        <dbReference type="EMBL" id="CAL1295516.1"/>
    </source>
</evidence>
<evidence type="ECO:0000259" key="2">
    <source>
        <dbReference type="Pfam" id="PF00501"/>
    </source>
</evidence>
<dbReference type="SUPFAM" id="SSF56801">
    <property type="entry name" value="Acetyl-CoA synthetase-like"/>
    <property type="match status" value="1"/>
</dbReference>
<dbReference type="Pfam" id="PF16177">
    <property type="entry name" value="ACAS_N"/>
    <property type="match status" value="1"/>
</dbReference>
<dbReference type="InterPro" id="IPR045851">
    <property type="entry name" value="AMP-bd_C_sf"/>
</dbReference>
<dbReference type="GO" id="GO:0030729">
    <property type="term" value="F:acetoacetate-CoA ligase activity"/>
    <property type="evidence" value="ECO:0007669"/>
    <property type="project" value="TreeGrafter"/>
</dbReference>
<dbReference type="PANTHER" id="PTHR42921">
    <property type="entry name" value="ACETOACETYL-COA SYNTHETASE"/>
    <property type="match status" value="1"/>
</dbReference>
<feature type="domain" description="Acetyl-coenzyme A synthetase N-terminal" evidence="3">
    <location>
        <begin position="41"/>
        <end position="98"/>
    </location>
</feature>